<dbReference type="Pfam" id="PF01381">
    <property type="entry name" value="HTH_3"/>
    <property type="match status" value="1"/>
</dbReference>
<gene>
    <name evidence="2" type="ORF">DMP08_06110</name>
</gene>
<proteinExistence type="predicted"/>
<name>A0A3N0BBP1_9ACTN</name>
<dbReference type="CDD" id="cd00093">
    <property type="entry name" value="HTH_XRE"/>
    <property type="match status" value="1"/>
</dbReference>
<sequence length="127" mass="14137">MYPILLVFAKRRCTVEFKDSLAKILRDRNLTQADLCRMSGIATSAMSHYLAGDSDPSLNKAIAMADALQISLDELAGREVPKRVIEQRLLSDFRELSDEGQEVAVNTVYGLRSVYKKPHPNRVVASA</sequence>
<organism evidence="2 3">
    <name type="scientific">Paraeggerthella hongkongensis</name>
    <dbReference type="NCBI Taxonomy" id="230658"/>
    <lineage>
        <taxon>Bacteria</taxon>
        <taxon>Bacillati</taxon>
        <taxon>Actinomycetota</taxon>
        <taxon>Coriobacteriia</taxon>
        <taxon>Eggerthellales</taxon>
        <taxon>Eggerthellaceae</taxon>
        <taxon>Paraeggerthella</taxon>
    </lineage>
</organism>
<dbReference type="Gene3D" id="1.10.260.40">
    <property type="entry name" value="lambda repressor-like DNA-binding domains"/>
    <property type="match status" value="1"/>
</dbReference>
<dbReference type="AlphaFoldDB" id="A0A3N0BBP1"/>
<dbReference type="GO" id="GO:0003677">
    <property type="term" value="F:DNA binding"/>
    <property type="evidence" value="ECO:0007669"/>
    <property type="project" value="InterPro"/>
</dbReference>
<evidence type="ECO:0000313" key="3">
    <source>
        <dbReference type="Proteomes" id="UP000278632"/>
    </source>
</evidence>
<feature type="domain" description="HTH cro/C1-type" evidence="1">
    <location>
        <begin position="21"/>
        <end position="75"/>
    </location>
</feature>
<comment type="caution">
    <text evidence="2">The sequence shown here is derived from an EMBL/GenBank/DDBJ whole genome shotgun (WGS) entry which is preliminary data.</text>
</comment>
<dbReference type="SMART" id="SM00530">
    <property type="entry name" value="HTH_XRE"/>
    <property type="match status" value="1"/>
</dbReference>
<protein>
    <recommendedName>
        <fullName evidence="1">HTH cro/C1-type domain-containing protein</fullName>
    </recommendedName>
</protein>
<dbReference type="InterPro" id="IPR001387">
    <property type="entry name" value="Cro/C1-type_HTH"/>
</dbReference>
<accession>A0A3N0BBP1</accession>
<evidence type="ECO:0000259" key="1">
    <source>
        <dbReference type="PROSITE" id="PS50943"/>
    </source>
</evidence>
<evidence type="ECO:0000313" key="2">
    <source>
        <dbReference type="EMBL" id="RNL44763.1"/>
    </source>
</evidence>
<dbReference type="Proteomes" id="UP000278632">
    <property type="component" value="Unassembled WGS sequence"/>
</dbReference>
<dbReference type="InterPro" id="IPR010982">
    <property type="entry name" value="Lambda_DNA-bd_dom_sf"/>
</dbReference>
<dbReference type="EMBL" id="QICD01000009">
    <property type="protein sequence ID" value="RNL44763.1"/>
    <property type="molecule type" value="Genomic_DNA"/>
</dbReference>
<reference evidence="3" key="1">
    <citation type="submission" date="2018-05" db="EMBL/GenBank/DDBJ databases">
        <title>Genome Sequencing of selected type strains of the family Eggerthellaceae.</title>
        <authorList>
            <person name="Danylec N."/>
            <person name="Stoll D.A."/>
            <person name="Doetsch A."/>
            <person name="Huch M."/>
        </authorList>
    </citation>
    <scope>NUCLEOTIDE SEQUENCE [LARGE SCALE GENOMIC DNA]</scope>
    <source>
        <strain evidence="3">DSM 16106</strain>
    </source>
</reference>
<dbReference type="SUPFAM" id="SSF47413">
    <property type="entry name" value="lambda repressor-like DNA-binding domains"/>
    <property type="match status" value="1"/>
</dbReference>
<keyword evidence="3" id="KW-1185">Reference proteome</keyword>
<dbReference type="PROSITE" id="PS50943">
    <property type="entry name" value="HTH_CROC1"/>
    <property type="match status" value="1"/>
</dbReference>